<gene>
    <name evidence="1" type="ORF">IXC47_06320</name>
</gene>
<comment type="caution">
    <text evidence="1">The sequence shown here is derived from an EMBL/GenBank/DDBJ whole genome shotgun (WGS) entry which is preliminary data.</text>
</comment>
<accession>A0ABS0ERE1</accession>
<protein>
    <submittedName>
        <fullName evidence="1">DUF1853 family protein</fullName>
    </submittedName>
</protein>
<evidence type="ECO:0000313" key="2">
    <source>
        <dbReference type="Proteomes" id="UP000657372"/>
    </source>
</evidence>
<dbReference type="InterPro" id="IPR015003">
    <property type="entry name" value="DUF1853"/>
</dbReference>
<evidence type="ECO:0000313" key="1">
    <source>
        <dbReference type="EMBL" id="MBF8177290.1"/>
    </source>
</evidence>
<name>A0ABS0ERE1_9BURK</name>
<keyword evidence="2" id="KW-1185">Reference proteome</keyword>
<sequence>MAANLTNTFQTQFEQRWGHLNDIHVRSLAWLLDAPDLLDPQAPQWQGKIASLQGSLPHDINDWLQALDKDPDALHRYLNVQVFTRLGRYAEKLLAYYFEARGILAAHGVQVRAGKNSTVGEFDFLLRDGDALLHWEFATKFYLLESSGAGEDADYFVGPNLADTLGAKMHKILERQLMLSQHPAAQVHLPAPVKQAQALVKGWLFYHQDDRADAAICGISADHCRGFWCALTETEQMTAERYAVVPRLHWLAPAKLDLSQTMDKQALQEMLATHFVHDTMPVLVVLLNVRGELALESSRGFIVPDDWRTRAGQRIKLVHPLPQ</sequence>
<dbReference type="Pfam" id="PF08907">
    <property type="entry name" value="DUF1853"/>
    <property type="match status" value="1"/>
</dbReference>
<reference evidence="1 2" key="1">
    <citation type="submission" date="2020-11" db="EMBL/GenBank/DDBJ databases">
        <title>WGS of Herminiimonas contaminans strain Marseille-Q4544 isolated from planarians Schmidtea mediterranea.</title>
        <authorList>
            <person name="Kangale L."/>
        </authorList>
    </citation>
    <scope>NUCLEOTIDE SEQUENCE [LARGE SCALE GENOMIC DNA]</scope>
    <source>
        <strain evidence="1 2">Marseille-Q4544</strain>
    </source>
</reference>
<organism evidence="1 2">
    <name type="scientific">Herminiimonas contaminans</name>
    <dbReference type="NCBI Taxonomy" id="1111140"/>
    <lineage>
        <taxon>Bacteria</taxon>
        <taxon>Pseudomonadati</taxon>
        <taxon>Pseudomonadota</taxon>
        <taxon>Betaproteobacteria</taxon>
        <taxon>Burkholderiales</taxon>
        <taxon>Oxalobacteraceae</taxon>
        <taxon>Herminiimonas</taxon>
    </lineage>
</organism>
<dbReference type="EMBL" id="JADOEL010000003">
    <property type="protein sequence ID" value="MBF8177290.1"/>
    <property type="molecule type" value="Genomic_DNA"/>
</dbReference>
<dbReference type="Proteomes" id="UP000657372">
    <property type="component" value="Unassembled WGS sequence"/>
</dbReference>
<proteinExistence type="predicted"/>